<keyword evidence="1" id="KW-0804">Transcription</keyword>
<organism evidence="2 3">
    <name type="scientific">Metamycoplasma hominis</name>
    <name type="common">Mycoplasma hominis</name>
    <dbReference type="NCBI Taxonomy" id="2098"/>
    <lineage>
        <taxon>Bacteria</taxon>
        <taxon>Bacillati</taxon>
        <taxon>Mycoplasmatota</taxon>
        <taxon>Mycoplasmoidales</taxon>
        <taxon>Metamycoplasmataceae</taxon>
        <taxon>Metamycoplasma</taxon>
    </lineage>
</organism>
<keyword evidence="1" id="KW-0805">Transcription regulation</keyword>
<comment type="similarity">
    <text evidence="1">Belongs to the MraZ family.</text>
</comment>
<dbReference type="PROSITE" id="PS51740">
    <property type="entry name" value="SPOVT_ABRB"/>
    <property type="match status" value="2"/>
</dbReference>
<dbReference type="GO" id="GO:0000976">
    <property type="term" value="F:transcription cis-regulatory region binding"/>
    <property type="evidence" value="ECO:0007669"/>
    <property type="project" value="TreeGrafter"/>
</dbReference>
<dbReference type="InterPro" id="IPR035642">
    <property type="entry name" value="MraZ_N"/>
</dbReference>
<reference evidence="2 3" key="1">
    <citation type="submission" date="2014-08" db="EMBL/GenBank/DDBJ databases">
        <authorList>
            <person name="Kuleshov K."/>
            <person name="Dedkov V."/>
            <person name="Markelov M."/>
            <person name="Pimkina E."/>
        </authorList>
    </citation>
    <scope>NUCLEOTIDE SEQUENCE [LARGE SCALE GENOMIC DNA]</scope>
    <source>
        <strain evidence="3">TOA</strain>
    </source>
</reference>
<evidence type="ECO:0000256" key="1">
    <source>
        <dbReference type="HAMAP-Rule" id="MF_01008"/>
    </source>
</evidence>
<dbReference type="GO" id="GO:2000143">
    <property type="term" value="P:negative regulation of DNA-templated transcription initiation"/>
    <property type="evidence" value="ECO:0007669"/>
    <property type="project" value="TreeGrafter"/>
</dbReference>
<accession>A0A2K9YTD4</accession>
<dbReference type="GO" id="GO:0003700">
    <property type="term" value="F:DNA-binding transcription factor activity"/>
    <property type="evidence" value="ECO:0007669"/>
    <property type="project" value="UniProtKB-UniRule"/>
</dbReference>
<dbReference type="InterPro" id="IPR020603">
    <property type="entry name" value="MraZ_dom"/>
</dbReference>
<reference evidence="2 3" key="2">
    <citation type="submission" date="2018-10" db="EMBL/GenBank/DDBJ databases">
        <title>Detection and isolation of Mycoplasma hominis as a predominant microorganism from pelvic cavity of patient with salpingitis and tubo-ovarian abscess.</title>
        <authorList>
            <person name="Guschin A.E."/>
            <person name="Khayrullina G.A."/>
            <person name="Rakovskaya I.V."/>
            <person name="Shelenkov A.A."/>
            <person name="Shagin D.A."/>
        </authorList>
    </citation>
    <scope>NUCLEOTIDE SEQUENCE [LARGE SCALE GENOMIC DNA]</scope>
    <source>
        <strain evidence="3">TOA</strain>
    </source>
</reference>
<dbReference type="OrthoDB" id="9807753at2"/>
<dbReference type="InterPro" id="IPR035644">
    <property type="entry name" value="MraZ_C"/>
</dbReference>
<dbReference type="GeneID" id="89679256"/>
<gene>
    <name evidence="1 2" type="primary">mraZ</name>
    <name evidence="2" type="ORF">KN71_001520</name>
</gene>
<dbReference type="Pfam" id="PF02381">
    <property type="entry name" value="MraZ"/>
    <property type="match status" value="2"/>
</dbReference>
<dbReference type="AlphaFoldDB" id="A0A2K9YTD4"/>
<dbReference type="RefSeq" id="WP_012855507.1">
    <property type="nucleotide sequence ID" value="NZ_CP009677.1"/>
</dbReference>
<dbReference type="Proteomes" id="UP000029712">
    <property type="component" value="Chromosome"/>
</dbReference>
<dbReference type="HAMAP" id="MF_01008">
    <property type="entry name" value="MraZ"/>
    <property type="match status" value="1"/>
</dbReference>
<dbReference type="CDD" id="cd16321">
    <property type="entry name" value="MraZ_C"/>
    <property type="match status" value="1"/>
</dbReference>
<dbReference type="CDD" id="cd16320">
    <property type="entry name" value="MraZ_N"/>
    <property type="match status" value="1"/>
</dbReference>
<dbReference type="InterPro" id="IPR007159">
    <property type="entry name" value="SpoVT-AbrB_dom"/>
</dbReference>
<dbReference type="GO" id="GO:0005737">
    <property type="term" value="C:cytoplasm"/>
    <property type="evidence" value="ECO:0007669"/>
    <property type="project" value="UniProtKB-UniRule"/>
</dbReference>
<dbReference type="InterPro" id="IPR003444">
    <property type="entry name" value="MraZ"/>
</dbReference>
<dbReference type="InterPro" id="IPR037914">
    <property type="entry name" value="SpoVT-AbrB_sf"/>
</dbReference>
<keyword evidence="1" id="KW-0238">DNA-binding</keyword>
<comment type="subunit">
    <text evidence="1">Forms oligomers.</text>
</comment>
<dbReference type="OMA" id="ECELDGN"/>
<evidence type="ECO:0000313" key="2">
    <source>
        <dbReference type="EMBL" id="AYN65377.1"/>
    </source>
</evidence>
<dbReference type="SUPFAM" id="SSF89447">
    <property type="entry name" value="AbrB/MazE/MraZ-like"/>
    <property type="match status" value="1"/>
</dbReference>
<proteinExistence type="inferred from homology"/>
<comment type="subcellular location">
    <subcellularLocation>
        <location evidence="1">Cytoplasm</location>
        <location evidence="1">Nucleoid</location>
    </subcellularLocation>
</comment>
<dbReference type="InterPro" id="IPR038619">
    <property type="entry name" value="MraZ_sf"/>
</dbReference>
<dbReference type="EMBL" id="CP033021">
    <property type="protein sequence ID" value="AYN65377.1"/>
    <property type="molecule type" value="Genomic_DNA"/>
</dbReference>
<dbReference type="Gene3D" id="3.40.1550.20">
    <property type="entry name" value="Transcriptional regulator MraZ domain"/>
    <property type="match status" value="1"/>
</dbReference>
<dbReference type="GO" id="GO:0009295">
    <property type="term" value="C:nucleoid"/>
    <property type="evidence" value="ECO:0007669"/>
    <property type="project" value="UniProtKB-SubCell"/>
</dbReference>
<dbReference type="PANTHER" id="PTHR34701">
    <property type="entry name" value="TRANSCRIPTIONAL REGULATOR MRAZ"/>
    <property type="match status" value="1"/>
</dbReference>
<protein>
    <recommendedName>
        <fullName evidence="1">Transcriptional regulator MraZ</fullName>
    </recommendedName>
</protein>
<dbReference type="PANTHER" id="PTHR34701:SF1">
    <property type="entry name" value="TRANSCRIPTIONAL REGULATOR MRAZ"/>
    <property type="match status" value="1"/>
</dbReference>
<sequence length="146" mass="17008">MFGKYYRQIDDKNRVVVPPKLLQELGKEFYITIGIDKNLVLRTVSEFQKMKTKLEEGNTLNKNVRDFIRYIFGNTEVVSPDKNNRIMIPKHLLNKAAIDKEVVFLGTGDTCELFAKEVYDEQESYYENDDNVNDLAQKLFEAGVKF</sequence>
<evidence type="ECO:0000313" key="3">
    <source>
        <dbReference type="Proteomes" id="UP000029712"/>
    </source>
</evidence>
<name>A0A2K9YTD4_METHO</name>
<keyword evidence="1" id="KW-0963">Cytoplasm</keyword>